<dbReference type="Gene3D" id="1.10.10.10">
    <property type="entry name" value="Winged helix-like DNA-binding domain superfamily/Winged helix DNA-binding domain"/>
    <property type="match status" value="1"/>
</dbReference>
<dbReference type="InterPro" id="IPR036388">
    <property type="entry name" value="WH-like_DNA-bd_sf"/>
</dbReference>
<dbReference type="PROSITE" id="PS01117">
    <property type="entry name" value="HTH_MARR_1"/>
    <property type="match status" value="1"/>
</dbReference>
<keyword evidence="1" id="KW-0805">Transcription regulation</keyword>
<protein>
    <submittedName>
        <fullName evidence="5">MarR family transcriptional regulator</fullName>
    </submittedName>
</protein>
<keyword evidence="6" id="KW-1185">Reference proteome</keyword>
<dbReference type="RefSeq" id="WP_322410307.1">
    <property type="nucleotide sequence ID" value="NZ_CP139779.1"/>
</dbReference>
<dbReference type="InterPro" id="IPR036390">
    <property type="entry name" value="WH_DNA-bd_sf"/>
</dbReference>
<dbReference type="Pfam" id="PF12802">
    <property type="entry name" value="MarR_2"/>
    <property type="match status" value="1"/>
</dbReference>
<dbReference type="Proteomes" id="UP001324533">
    <property type="component" value="Chromosome"/>
</dbReference>
<dbReference type="PRINTS" id="PR00598">
    <property type="entry name" value="HTHMARR"/>
</dbReference>
<sequence>MPTRDDTAATPASAPAGLTASILGDDLSFLLARANALSLSAGNAALAVHDLKARSYAVLAAACATPPPSQRELADFLRLDPSQVVSLVDQLEQRGLVERRADPQDRRANAVVATAAGEALARDAQQTARRAEEAVHGDLDPDERRTLMALLRRLAFAS</sequence>
<dbReference type="SUPFAM" id="SSF46785">
    <property type="entry name" value="Winged helix' DNA-binding domain"/>
    <property type="match status" value="1"/>
</dbReference>
<evidence type="ECO:0000256" key="1">
    <source>
        <dbReference type="ARBA" id="ARBA00023015"/>
    </source>
</evidence>
<dbReference type="PANTHER" id="PTHR33164:SF99">
    <property type="entry name" value="MARR FAMILY REGULATORY PROTEIN"/>
    <property type="match status" value="1"/>
</dbReference>
<dbReference type="InterPro" id="IPR039422">
    <property type="entry name" value="MarR/SlyA-like"/>
</dbReference>
<organism evidence="5 6">
    <name type="scientific">Microbacterium invictum</name>
    <dbReference type="NCBI Taxonomy" id="515415"/>
    <lineage>
        <taxon>Bacteria</taxon>
        <taxon>Bacillati</taxon>
        <taxon>Actinomycetota</taxon>
        <taxon>Actinomycetes</taxon>
        <taxon>Micrococcales</taxon>
        <taxon>Microbacteriaceae</taxon>
        <taxon>Microbacterium</taxon>
    </lineage>
</organism>
<accession>A0ABZ0VBH1</accession>
<evidence type="ECO:0000256" key="3">
    <source>
        <dbReference type="ARBA" id="ARBA00023163"/>
    </source>
</evidence>
<proteinExistence type="predicted"/>
<evidence type="ECO:0000313" key="5">
    <source>
        <dbReference type="EMBL" id="WQB70157.1"/>
    </source>
</evidence>
<evidence type="ECO:0000313" key="6">
    <source>
        <dbReference type="Proteomes" id="UP001324533"/>
    </source>
</evidence>
<dbReference type="InterPro" id="IPR000835">
    <property type="entry name" value="HTH_MarR-typ"/>
</dbReference>
<dbReference type="SMART" id="SM00347">
    <property type="entry name" value="HTH_MARR"/>
    <property type="match status" value="1"/>
</dbReference>
<keyword evidence="2" id="KW-0238">DNA-binding</keyword>
<feature type="domain" description="HTH marR-type" evidence="4">
    <location>
        <begin position="24"/>
        <end position="156"/>
    </location>
</feature>
<dbReference type="PANTHER" id="PTHR33164">
    <property type="entry name" value="TRANSCRIPTIONAL REGULATOR, MARR FAMILY"/>
    <property type="match status" value="1"/>
</dbReference>
<name>A0ABZ0VBH1_9MICO</name>
<dbReference type="InterPro" id="IPR023187">
    <property type="entry name" value="Tscrpt_reg_MarR-type_CS"/>
</dbReference>
<keyword evidence="3" id="KW-0804">Transcription</keyword>
<gene>
    <name evidence="5" type="ORF">T9R20_15880</name>
</gene>
<reference evidence="5 6" key="1">
    <citation type="submission" date="2023-06" db="EMBL/GenBank/DDBJ databases">
        <title>Rock-solubilizing bacteria, Microbacterium invictum, promotes re-establishment of vegetation in rocky wasteland by accelerating rock bio-weathering and reshaping soil bacterial community.</title>
        <authorList>
            <person name="Liu C."/>
        </authorList>
    </citation>
    <scope>NUCLEOTIDE SEQUENCE [LARGE SCALE GENOMIC DNA]</scope>
    <source>
        <strain evidence="5 6">X-18</strain>
    </source>
</reference>
<dbReference type="PROSITE" id="PS50995">
    <property type="entry name" value="HTH_MARR_2"/>
    <property type="match status" value="1"/>
</dbReference>
<evidence type="ECO:0000259" key="4">
    <source>
        <dbReference type="PROSITE" id="PS50995"/>
    </source>
</evidence>
<evidence type="ECO:0000256" key="2">
    <source>
        <dbReference type="ARBA" id="ARBA00023125"/>
    </source>
</evidence>
<dbReference type="EMBL" id="CP139779">
    <property type="protein sequence ID" value="WQB70157.1"/>
    <property type="molecule type" value="Genomic_DNA"/>
</dbReference>